<accession>A0A0U5BH04</accession>
<reference evidence="2" key="1">
    <citation type="submission" date="2014-09" db="EMBL/GenBank/DDBJ databases">
        <authorList>
            <person name="Illeghems K.G."/>
        </authorList>
    </citation>
    <scope>NUCLEOTIDE SEQUENCE [LARGE SCALE GENOMIC DNA]</scope>
    <source>
        <strain evidence="2">LMG 23848T</strain>
    </source>
</reference>
<dbReference type="PATRIC" id="fig|431306.5.peg.863"/>
<proteinExistence type="predicted"/>
<evidence type="ECO:0000313" key="2">
    <source>
        <dbReference type="Proteomes" id="UP000068250"/>
    </source>
</evidence>
<dbReference type="Proteomes" id="UP000068250">
    <property type="component" value="Chromosome I"/>
</dbReference>
<gene>
    <name evidence="1" type="ORF">AGA_872</name>
</gene>
<protein>
    <submittedName>
        <fullName evidence="1">Uncharacterized protein</fullName>
    </submittedName>
</protein>
<name>A0A0U5BH04_9PROT</name>
<evidence type="ECO:0000313" key="1">
    <source>
        <dbReference type="EMBL" id="CEF54603.1"/>
    </source>
</evidence>
<dbReference type="EMBL" id="LN609302">
    <property type="protein sequence ID" value="CEF54603.1"/>
    <property type="molecule type" value="Genomic_DNA"/>
</dbReference>
<dbReference type="AlphaFoldDB" id="A0A0U5BH04"/>
<organism evidence="1 2">
    <name type="scientific">Acetobacter ghanensis</name>
    <dbReference type="NCBI Taxonomy" id="431306"/>
    <lineage>
        <taxon>Bacteria</taxon>
        <taxon>Pseudomonadati</taxon>
        <taxon>Pseudomonadota</taxon>
        <taxon>Alphaproteobacteria</taxon>
        <taxon>Acetobacterales</taxon>
        <taxon>Acetobacteraceae</taxon>
        <taxon>Acetobacter</taxon>
    </lineage>
</organism>
<sequence length="87" mass="9305">MMTNNAHEVVLAEETIILPGDKVRVGPDADAPFKRKIDENGVCVDSVNSSKGFPVKIKFDDGVVIEGFRSGLIMTERYGGSAPVPGN</sequence>